<reference evidence="1 2" key="1">
    <citation type="journal article" date="2009" name="PLoS ONE">
        <title>The complete genome of Teredinibacter turnerae T7901: an intracellular endosymbiont of marine wood-boring bivalves (shipworms).</title>
        <authorList>
            <person name="Yang J.C."/>
            <person name="Madupu R."/>
            <person name="Durkin A.S."/>
            <person name="Ekborg N.A."/>
            <person name="Pedamallu C.S."/>
            <person name="Hostetler J.B."/>
            <person name="Radune D."/>
            <person name="Toms B.S."/>
            <person name="Henrissat B."/>
            <person name="Coutinho P.M."/>
            <person name="Schwarz S."/>
            <person name="Field L."/>
            <person name="Trindade-Silva A.E."/>
            <person name="Soares C.A.G."/>
            <person name="Elshahawi S."/>
            <person name="Hanora A."/>
            <person name="Schmidt E.W."/>
            <person name="Haygood M.G."/>
            <person name="Posfai J."/>
            <person name="Benner J."/>
            <person name="Madinger C."/>
            <person name="Nove J."/>
            <person name="Anton B."/>
            <person name="Chaudhary K."/>
            <person name="Foster J."/>
            <person name="Holman A."/>
            <person name="Kumar S."/>
            <person name="Lessard P.A."/>
            <person name="Luyten Y.A."/>
            <person name="Slatko B."/>
            <person name="Wood N."/>
            <person name="Wu B."/>
            <person name="Teplitski M."/>
            <person name="Mougous J.D."/>
            <person name="Ward N."/>
            <person name="Eisen J.A."/>
            <person name="Badger J.H."/>
            <person name="Distel D.L."/>
        </authorList>
    </citation>
    <scope>NUCLEOTIDE SEQUENCE [LARGE SCALE GENOMIC DNA]</scope>
    <source>
        <strain evidence="2">ATCC 39867 / T7901</strain>
    </source>
</reference>
<organism evidence="1 2">
    <name type="scientific">Teredinibacter turnerae (strain ATCC 39867 / T7901)</name>
    <dbReference type="NCBI Taxonomy" id="377629"/>
    <lineage>
        <taxon>Bacteria</taxon>
        <taxon>Pseudomonadati</taxon>
        <taxon>Pseudomonadota</taxon>
        <taxon>Gammaproteobacteria</taxon>
        <taxon>Cellvibrionales</taxon>
        <taxon>Cellvibrionaceae</taxon>
        <taxon>Teredinibacter</taxon>
    </lineage>
</organism>
<gene>
    <name evidence="1" type="ordered locus">TERTU_4178</name>
</gene>
<dbReference type="AlphaFoldDB" id="C5BUL4"/>
<name>C5BUL4_TERTT</name>
<evidence type="ECO:0000313" key="2">
    <source>
        <dbReference type="Proteomes" id="UP000009080"/>
    </source>
</evidence>
<proteinExistence type="predicted"/>
<dbReference type="HOGENOM" id="CLU_3123671_0_0_6"/>
<evidence type="ECO:0000313" key="1">
    <source>
        <dbReference type="EMBL" id="ACR14180.1"/>
    </source>
</evidence>
<dbReference type="KEGG" id="ttu:TERTU_4178"/>
<keyword evidence="2" id="KW-1185">Reference proteome</keyword>
<sequence>METVATVGYVLAHNAYADAARARDCKTKTQQVENAGAPRKIMEEDLGNYL</sequence>
<dbReference type="eggNOG" id="ENOG5030WRU">
    <property type="taxonomic scope" value="Bacteria"/>
</dbReference>
<dbReference type="Proteomes" id="UP000009080">
    <property type="component" value="Chromosome"/>
</dbReference>
<accession>C5BUL4</accession>
<protein>
    <submittedName>
        <fullName evidence="1">Uncharacterized protein</fullName>
    </submittedName>
</protein>
<dbReference type="EMBL" id="CP001614">
    <property type="protein sequence ID" value="ACR14180.1"/>
    <property type="molecule type" value="Genomic_DNA"/>
</dbReference>